<organism evidence="8">
    <name type="scientific">Propionibacterium freudenreichii subsp. freudenreichii</name>
    <dbReference type="NCBI Taxonomy" id="66712"/>
    <lineage>
        <taxon>Bacteria</taxon>
        <taxon>Bacillati</taxon>
        <taxon>Actinomycetota</taxon>
        <taxon>Actinomycetes</taxon>
        <taxon>Propionibacteriales</taxon>
        <taxon>Propionibacteriaceae</taxon>
        <taxon>Propionibacterium</taxon>
    </lineage>
</organism>
<evidence type="ECO:0000256" key="6">
    <source>
        <dbReference type="ARBA" id="ARBA00034078"/>
    </source>
</evidence>
<reference evidence="8" key="1">
    <citation type="submission" date="2014-08" db="EMBL/GenBank/DDBJ databases">
        <authorList>
            <person name="Falentin Helene"/>
        </authorList>
    </citation>
    <scope>NUCLEOTIDE SEQUENCE</scope>
</reference>
<dbReference type="NCBIfam" id="NF005746">
    <property type="entry name" value="PRK07570.1"/>
    <property type="match status" value="1"/>
</dbReference>
<dbReference type="GO" id="GO:0022904">
    <property type="term" value="P:respiratory electron transport chain"/>
    <property type="evidence" value="ECO:0007669"/>
    <property type="project" value="TreeGrafter"/>
</dbReference>
<evidence type="ECO:0000256" key="1">
    <source>
        <dbReference type="ARBA" id="ARBA00001927"/>
    </source>
</evidence>
<proteinExistence type="inferred from homology"/>
<dbReference type="InterPro" id="IPR012675">
    <property type="entry name" value="Beta-grasp_dom_sf"/>
</dbReference>
<dbReference type="Gene3D" id="1.10.1060.10">
    <property type="entry name" value="Alpha-helical ferredoxin"/>
    <property type="match status" value="1"/>
</dbReference>
<dbReference type="GO" id="GO:0051536">
    <property type="term" value="F:iron-sulfur cluster binding"/>
    <property type="evidence" value="ECO:0007669"/>
    <property type="project" value="UniProtKB-KW"/>
</dbReference>
<evidence type="ECO:0000256" key="5">
    <source>
        <dbReference type="ARBA" id="ARBA00023014"/>
    </source>
</evidence>
<dbReference type="InterPro" id="IPR017896">
    <property type="entry name" value="4Fe4S_Fe-S-bd"/>
</dbReference>
<dbReference type="InterPro" id="IPR050573">
    <property type="entry name" value="SDH/FRD_Iron-Sulfur"/>
</dbReference>
<evidence type="ECO:0000256" key="3">
    <source>
        <dbReference type="ARBA" id="ARBA00022723"/>
    </source>
</evidence>
<dbReference type="SUPFAM" id="SSF46548">
    <property type="entry name" value="alpha-helical ferredoxin"/>
    <property type="match status" value="1"/>
</dbReference>
<dbReference type="PANTHER" id="PTHR11921">
    <property type="entry name" value="SUCCINATE DEHYDROGENASE IRON-SULFUR PROTEIN"/>
    <property type="match status" value="1"/>
</dbReference>
<dbReference type="PROSITE" id="PS00198">
    <property type="entry name" value="4FE4S_FER_1"/>
    <property type="match status" value="1"/>
</dbReference>
<dbReference type="EMBL" id="LM676425">
    <property type="protein sequence ID" value="CEP26781.1"/>
    <property type="molecule type" value="Genomic_DNA"/>
</dbReference>
<dbReference type="GO" id="GO:0009055">
    <property type="term" value="F:electron transfer activity"/>
    <property type="evidence" value="ECO:0007669"/>
    <property type="project" value="InterPro"/>
</dbReference>
<keyword evidence="5" id="KW-0411">Iron-sulfur</keyword>
<evidence type="ECO:0000256" key="2">
    <source>
        <dbReference type="ARBA" id="ARBA00009433"/>
    </source>
</evidence>
<accession>A0A0B7NVM7</accession>
<dbReference type="InterPro" id="IPR009051">
    <property type="entry name" value="Helical_ferredxn"/>
</dbReference>
<dbReference type="AlphaFoldDB" id="A0A0B7NVM7"/>
<comment type="similarity">
    <text evidence="2">Belongs to the succinate dehydrogenase/fumarate reductase iron-sulfur protein family.</text>
</comment>
<protein>
    <submittedName>
        <fullName evidence="8">Succinate dehydrogenase, subunit B</fullName>
    </submittedName>
</protein>
<dbReference type="Pfam" id="PF13085">
    <property type="entry name" value="Fer2_3"/>
    <property type="match status" value="1"/>
</dbReference>
<comment type="cofactor">
    <cofactor evidence="6">
        <name>[2Fe-2S] cluster</name>
        <dbReference type="ChEBI" id="CHEBI:190135"/>
    </cofactor>
</comment>
<dbReference type="InterPro" id="IPR017900">
    <property type="entry name" value="4Fe4S_Fe_S_CS"/>
</dbReference>
<comment type="cofactor">
    <cofactor evidence="1">
        <name>[3Fe-4S] cluster</name>
        <dbReference type="ChEBI" id="CHEBI:21137"/>
    </cofactor>
</comment>
<dbReference type="SUPFAM" id="SSF54292">
    <property type="entry name" value="2Fe-2S ferredoxin-like"/>
    <property type="match status" value="1"/>
</dbReference>
<evidence type="ECO:0000313" key="8">
    <source>
        <dbReference type="EMBL" id="CEP26781.1"/>
    </source>
</evidence>
<dbReference type="PROSITE" id="PS51379">
    <property type="entry name" value="4FE4S_FER_2"/>
    <property type="match status" value="1"/>
</dbReference>
<dbReference type="GO" id="GO:0046872">
    <property type="term" value="F:metal ion binding"/>
    <property type="evidence" value="ECO:0007669"/>
    <property type="project" value="UniProtKB-KW"/>
</dbReference>
<dbReference type="InterPro" id="IPR025192">
    <property type="entry name" value="Succ_DH/fum_Rdtase_N"/>
</dbReference>
<evidence type="ECO:0000259" key="7">
    <source>
        <dbReference type="PROSITE" id="PS51379"/>
    </source>
</evidence>
<evidence type="ECO:0000256" key="4">
    <source>
        <dbReference type="ARBA" id="ARBA00023004"/>
    </source>
</evidence>
<name>A0A0B7NVM7_PROFF</name>
<dbReference type="Gene3D" id="3.10.20.30">
    <property type="match status" value="1"/>
</dbReference>
<keyword evidence="3" id="KW-0479">Metal-binding</keyword>
<dbReference type="InterPro" id="IPR036010">
    <property type="entry name" value="2Fe-2S_ferredoxin-like_sf"/>
</dbReference>
<feature type="domain" description="4Fe-4S ferredoxin-type" evidence="7">
    <location>
        <begin position="150"/>
        <end position="179"/>
    </location>
</feature>
<dbReference type="GO" id="GO:0009060">
    <property type="term" value="P:aerobic respiration"/>
    <property type="evidence" value="ECO:0007669"/>
    <property type="project" value="TreeGrafter"/>
</dbReference>
<gene>
    <name evidence="8" type="primary">sdhB</name>
    <name evidence="8" type="ORF">PFCIRM138_09885</name>
</gene>
<sequence>MKVTLDIWRQAGPRAKGEFENYVVNDAEPEMSILELLDRLNDQIIEQGGEPVVFESDCREGVCGCCGFLVNGKPHGPLANTPACRQHLRAFPEVTHFKLEPFRSNAFPVIRDLAIDRTALDELIQAGGTVNVMTGTAPDADTSPQPHQVAELALDFASCIGCGACVAACPNGSAMLFAGAKLAHLAKMPQGKQQRSSRARRMVAELDEDFGPCSLYGECAISCPAGISLTAIATVNKERWRSVFRGRHSQDN</sequence>
<keyword evidence="4" id="KW-0408">Iron</keyword>
<dbReference type="Pfam" id="PF13183">
    <property type="entry name" value="Fer4_8"/>
    <property type="match status" value="1"/>
</dbReference>
<dbReference type="PANTHER" id="PTHR11921:SF41">
    <property type="entry name" value="SUCCINATE DEHYDROGENASE"/>
    <property type="match status" value="1"/>
</dbReference>